<accession>A0ABM9PHT1</accession>
<dbReference type="Pfam" id="PF01797">
    <property type="entry name" value="Y1_Tnp"/>
    <property type="match status" value="1"/>
</dbReference>
<protein>
    <submittedName>
        <fullName evidence="2">Transposase</fullName>
    </submittedName>
</protein>
<dbReference type="PANTHER" id="PTHR36966:SF1">
    <property type="entry name" value="REP-ASSOCIATED TYROSINE TRANSPOSASE"/>
    <property type="match status" value="1"/>
</dbReference>
<reference evidence="2 3" key="1">
    <citation type="submission" date="2024-05" db="EMBL/GenBank/DDBJ databases">
        <authorList>
            <person name="Duchaud E."/>
        </authorList>
    </citation>
    <scope>NUCLEOTIDE SEQUENCE [LARGE SCALE GENOMIC DNA]</scope>
    <source>
        <strain evidence="2">Ena-SAMPLE-TAB-13-05-2024-13:56:06:370-140305</strain>
    </source>
</reference>
<dbReference type="NCBIfam" id="NF047646">
    <property type="entry name" value="REP_Tyr_transpos"/>
    <property type="match status" value="1"/>
</dbReference>
<dbReference type="RefSeq" id="WP_348736969.1">
    <property type="nucleotide sequence ID" value="NZ_CAXJRC010000004.1"/>
</dbReference>
<evidence type="ECO:0000259" key="1">
    <source>
        <dbReference type="Pfam" id="PF01797"/>
    </source>
</evidence>
<comment type="caution">
    <text evidence="2">The sequence shown here is derived from an EMBL/GenBank/DDBJ whole genome shotgun (WGS) entry which is preliminary data.</text>
</comment>
<dbReference type="EMBL" id="CAXJRC010000004">
    <property type="protein sequence ID" value="CAL2105163.1"/>
    <property type="molecule type" value="Genomic_DNA"/>
</dbReference>
<organism evidence="2 3">
    <name type="scientific">Tenacibaculum vairaonense</name>
    <dbReference type="NCBI Taxonomy" id="3137860"/>
    <lineage>
        <taxon>Bacteria</taxon>
        <taxon>Pseudomonadati</taxon>
        <taxon>Bacteroidota</taxon>
        <taxon>Flavobacteriia</taxon>
        <taxon>Flavobacteriales</taxon>
        <taxon>Flavobacteriaceae</taxon>
        <taxon>Tenacibaculum</taxon>
    </lineage>
</organism>
<feature type="domain" description="Transposase IS200-like" evidence="1">
    <location>
        <begin position="25"/>
        <end position="98"/>
    </location>
</feature>
<evidence type="ECO:0000313" key="2">
    <source>
        <dbReference type="EMBL" id="CAL2105163.1"/>
    </source>
</evidence>
<dbReference type="InterPro" id="IPR036515">
    <property type="entry name" value="Transposase_17_sf"/>
</dbReference>
<dbReference type="PANTHER" id="PTHR36966">
    <property type="entry name" value="REP-ASSOCIATED TYROSINE TRANSPOSASE"/>
    <property type="match status" value="1"/>
</dbReference>
<dbReference type="Gene3D" id="3.30.70.1290">
    <property type="entry name" value="Transposase IS200-like"/>
    <property type="match status" value="1"/>
</dbReference>
<gene>
    <name evidence="2" type="ORF">T190115A13A_130038</name>
</gene>
<dbReference type="Proteomes" id="UP001497602">
    <property type="component" value="Unassembled WGS sequence"/>
</dbReference>
<evidence type="ECO:0000313" key="3">
    <source>
        <dbReference type="Proteomes" id="UP001497602"/>
    </source>
</evidence>
<dbReference type="InterPro" id="IPR002686">
    <property type="entry name" value="Transposase_17"/>
</dbReference>
<proteinExistence type="predicted"/>
<dbReference type="SUPFAM" id="SSF143422">
    <property type="entry name" value="Transposase IS200-like"/>
    <property type="match status" value="1"/>
</dbReference>
<sequence>MSRKYKFHNKSGLYFVSFATVNWIDVFTRELYFNILSESVNYCRKEKGMELYCYCFMTNHVHFIFRSANEKPMELLRDYKRYTAKKIIEAIQNNPQESRKEWLLWLFENAGKKRSNVDTYQFWQHHNKPIELWSEKVIKQKIDYIHNNPVKAGFVVNPEDWKYSSARNFQEDDTILAIDYLGFIN</sequence>
<name>A0ABM9PHT1_9FLAO</name>
<keyword evidence="3" id="KW-1185">Reference proteome</keyword>
<dbReference type="InterPro" id="IPR052715">
    <property type="entry name" value="RAYT_transposase"/>
</dbReference>